<dbReference type="RefSeq" id="WP_085847515.1">
    <property type="nucleotide sequence ID" value="NZ_FNZV01000001.1"/>
</dbReference>
<evidence type="ECO:0000313" key="4">
    <source>
        <dbReference type="EMBL" id="SLN20641.1"/>
    </source>
</evidence>
<sequence>MRHLLISAFIFALASSATPVIAMQIFVKMPTEQTITLDVEANDTVENVKSKVQEKQGIPPEQQRLIFAGTQLQVGRTLSDYNIGKESTLDLFYVQSGAVDAGPVAAISANGQTRAMQTGTSNNSRSRLGESSSNIVSRSQLFFSTQNLSNNSLERPELNVWFLAEGRHYSGGYDGYSADVVFGADKLFSNNFLAGLMLGYGHVDISDATGSVGANSPAVGAYFATKFAGDLILDGYFSYARPEYKLDGATLKSDRISASLALSGDHTIGTLNIRPFTSVSGYSESQPSYIGGGGAVAANDIYEYKASLGARFEVTSALGFTGMTSYMSAAVDYGRSKSTSTGTEDFAAPRLGFGVSGPVGEGYLSIDLDGGKVSSETYDLGLRANYSFNF</sequence>
<feature type="domain" description="Autotransporter" evidence="3">
    <location>
        <begin position="153"/>
        <end position="390"/>
    </location>
</feature>
<dbReference type="InterPro" id="IPR050158">
    <property type="entry name" value="Ubiquitin_ubiquitin-like"/>
</dbReference>
<dbReference type="SMART" id="SM00213">
    <property type="entry name" value="UBQ"/>
    <property type="match status" value="1"/>
</dbReference>
<dbReference type="InterPro" id="IPR005546">
    <property type="entry name" value="Autotransporte_beta"/>
</dbReference>
<dbReference type="SMART" id="SM00869">
    <property type="entry name" value="Autotransporter"/>
    <property type="match status" value="1"/>
</dbReference>
<dbReference type="InterPro" id="IPR019956">
    <property type="entry name" value="Ubiquitin_dom"/>
</dbReference>
<dbReference type="EMBL" id="FWFW01000001">
    <property type="protein sequence ID" value="SLN20641.1"/>
    <property type="molecule type" value="Genomic_DNA"/>
</dbReference>
<feature type="domain" description="Ubiquitin-like" evidence="2">
    <location>
        <begin position="23"/>
        <end position="98"/>
    </location>
</feature>
<dbReference type="OrthoDB" id="6064834at2"/>
<dbReference type="PROSITE" id="PS51208">
    <property type="entry name" value="AUTOTRANSPORTER"/>
    <property type="match status" value="1"/>
</dbReference>
<reference evidence="4 5" key="1">
    <citation type="submission" date="2017-03" db="EMBL/GenBank/DDBJ databases">
        <authorList>
            <person name="Afonso C.L."/>
            <person name="Miller P.J."/>
            <person name="Scott M.A."/>
            <person name="Spackman E."/>
            <person name="Goraichik I."/>
            <person name="Dimitrov K.M."/>
            <person name="Suarez D.L."/>
            <person name="Swayne D.E."/>
        </authorList>
    </citation>
    <scope>NUCLEOTIDE SEQUENCE [LARGE SCALE GENOMIC DNA]</scope>
    <source>
        <strain evidence="4 5">CECT 7971</strain>
    </source>
</reference>
<dbReference type="AlphaFoldDB" id="A0A1Y5RNQ8"/>
<organism evidence="4 5">
    <name type="scientific">Pacificibacter marinus</name>
    <dbReference type="NCBI Taxonomy" id="658057"/>
    <lineage>
        <taxon>Bacteria</taxon>
        <taxon>Pseudomonadati</taxon>
        <taxon>Pseudomonadota</taxon>
        <taxon>Alphaproteobacteria</taxon>
        <taxon>Rhodobacterales</taxon>
        <taxon>Roseobacteraceae</taxon>
        <taxon>Pacificibacter</taxon>
    </lineage>
</organism>
<proteinExistence type="predicted"/>
<dbReference type="Proteomes" id="UP000193307">
    <property type="component" value="Unassembled WGS sequence"/>
</dbReference>
<protein>
    <submittedName>
        <fullName evidence="4">Ubiquitin family protein</fullName>
    </submittedName>
</protein>
<dbReference type="Gene3D" id="2.40.128.130">
    <property type="entry name" value="Autotransporter beta-domain"/>
    <property type="match status" value="1"/>
</dbReference>
<keyword evidence="1" id="KW-0732">Signal</keyword>
<keyword evidence="5" id="KW-1185">Reference proteome</keyword>
<evidence type="ECO:0000259" key="2">
    <source>
        <dbReference type="PROSITE" id="PS50053"/>
    </source>
</evidence>
<dbReference type="PANTHER" id="PTHR10666">
    <property type="entry name" value="UBIQUITIN"/>
    <property type="match status" value="1"/>
</dbReference>
<evidence type="ECO:0000259" key="3">
    <source>
        <dbReference type="PROSITE" id="PS51208"/>
    </source>
</evidence>
<dbReference type="InterPro" id="IPR029071">
    <property type="entry name" value="Ubiquitin-like_domsf"/>
</dbReference>
<dbReference type="Pfam" id="PF00240">
    <property type="entry name" value="ubiquitin"/>
    <property type="match status" value="1"/>
</dbReference>
<name>A0A1Y5RNQ8_9RHOB</name>
<dbReference type="FunFam" id="3.10.20.90:FF:000160">
    <property type="entry name" value="Polyubiquitin-C"/>
    <property type="match status" value="1"/>
</dbReference>
<dbReference type="Pfam" id="PF03797">
    <property type="entry name" value="Autotransporter"/>
    <property type="match status" value="1"/>
</dbReference>
<feature type="signal peptide" evidence="1">
    <location>
        <begin position="1"/>
        <end position="22"/>
    </location>
</feature>
<dbReference type="PROSITE" id="PS50053">
    <property type="entry name" value="UBIQUITIN_2"/>
    <property type="match status" value="1"/>
</dbReference>
<dbReference type="SUPFAM" id="SSF54236">
    <property type="entry name" value="Ubiquitin-like"/>
    <property type="match status" value="1"/>
</dbReference>
<evidence type="ECO:0000313" key="5">
    <source>
        <dbReference type="Proteomes" id="UP000193307"/>
    </source>
</evidence>
<dbReference type="Gene3D" id="3.10.20.90">
    <property type="entry name" value="Phosphatidylinositol 3-kinase Catalytic Subunit, Chain A, domain 1"/>
    <property type="match status" value="1"/>
</dbReference>
<gene>
    <name evidence="4" type="ORF">PAM7971_00640</name>
</gene>
<evidence type="ECO:0000256" key="1">
    <source>
        <dbReference type="SAM" id="SignalP"/>
    </source>
</evidence>
<accession>A0A1Y5RNQ8</accession>
<dbReference type="STRING" id="658057.SAMN04488032_10110"/>
<feature type="chain" id="PRO_5011004846" evidence="1">
    <location>
        <begin position="23"/>
        <end position="390"/>
    </location>
</feature>
<dbReference type="PRINTS" id="PR00348">
    <property type="entry name" value="UBIQUITIN"/>
</dbReference>
<dbReference type="InterPro" id="IPR036709">
    <property type="entry name" value="Autotransporte_beta_dom_sf"/>
</dbReference>
<dbReference type="SUPFAM" id="SSF103515">
    <property type="entry name" value="Autotransporter"/>
    <property type="match status" value="1"/>
</dbReference>
<dbReference type="InterPro" id="IPR000626">
    <property type="entry name" value="Ubiquitin-like_dom"/>
</dbReference>